<dbReference type="RefSeq" id="XP_064709032.1">
    <property type="nucleotide sequence ID" value="XM_064855443.1"/>
</dbReference>
<keyword evidence="6" id="KW-1185">Reference proteome</keyword>
<dbReference type="Gene3D" id="3.50.50.60">
    <property type="entry name" value="FAD/NAD(P)-binding domain"/>
    <property type="match status" value="1"/>
</dbReference>
<dbReference type="PANTHER" id="PTHR43476">
    <property type="entry name" value="3-(3-HYDROXY-PHENYL)PROPIONATE/3-HYDROXYCINNAMIC ACID HYDROXYLASE"/>
    <property type="match status" value="1"/>
</dbReference>
<dbReference type="GO" id="GO:0019622">
    <property type="term" value="P:3-(3-hydroxy)phenylpropionate catabolic process"/>
    <property type="evidence" value="ECO:0007669"/>
    <property type="project" value="TreeGrafter"/>
</dbReference>
<keyword evidence="2" id="KW-0274">FAD</keyword>
<reference evidence="5 6" key="1">
    <citation type="submission" date="2023-08" db="EMBL/GenBank/DDBJ databases">
        <title>Black Yeasts Isolated from many extreme environments.</title>
        <authorList>
            <person name="Coleine C."/>
            <person name="Stajich J.E."/>
            <person name="Selbmann L."/>
        </authorList>
    </citation>
    <scope>NUCLEOTIDE SEQUENCE [LARGE SCALE GENOMIC DNA]</scope>
    <source>
        <strain evidence="5 6">CCFEE 5792</strain>
    </source>
</reference>
<comment type="caution">
    <text evidence="5">The sequence shown here is derived from an EMBL/GenBank/DDBJ whole genome shotgun (WGS) entry which is preliminary data.</text>
</comment>
<dbReference type="GeneID" id="89980065"/>
<dbReference type="InterPro" id="IPR050631">
    <property type="entry name" value="PheA/TfdB_FAD_monoxygenase"/>
</dbReference>
<evidence type="ECO:0000259" key="4">
    <source>
        <dbReference type="Pfam" id="PF01494"/>
    </source>
</evidence>
<dbReference type="InterPro" id="IPR036188">
    <property type="entry name" value="FAD/NAD-bd_sf"/>
</dbReference>
<evidence type="ECO:0000313" key="5">
    <source>
        <dbReference type="EMBL" id="KAK5057914.1"/>
    </source>
</evidence>
<dbReference type="GO" id="GO:0071949">
    <property type="term" value="F:FAD binding"/>
    <property type="evidence" value="ECO:0007669"/>
    <property type="project" value="InterPro"/>
</dbReference>
<name>A0AAV9NHT6_9EURO</name>
<protein>
    <recommendedName>
        <fullName evidence="4">FAD-binding domain-containing protein</fullName>
    </recommendedName>
</protein>
<keyword evidence="1" id="KW-0285">Flavoprotein</keyword>
<dbReference type="InterPro" id="IPR002938">
    <property type="entry name" value="FAD-bd"/>
</dbReference>
<proteinExistence type="predicted"/>
<dbReference type="SUPFAM" id="SSF51905">
    <property type="entry name" value="FAD/NAD(P)-binding domain"/>
    <property type="match status" value="1"/>
</dbReference>
<dbReference type="Proteomes" id="UP001358417">
    <property type="component" value="Unassembled WGS sequence"/>
</dbReference>
<gene>
    <name evidence="5" type="ORF">LTR84_011915</name>
</gene>
<dbReference type="PANTHER" id="PTHR43476:SF3">
    <property type="entry name" value="FAD-BINDING MONOOXYGENASE"/>
    <property type="match status" value="1"/>
</dbReference>
<feature type="domain" description="FAD-binding" evidence="4">
    <location>
        <begin position="9"/>
        <end position="344"/>
    </location>
</feature>
<evidence type="ECO:0000313" key="6">
    <source>
        <dbReference type="Proteomes" id="UP001358417"/>
    </source>
</evidence>
<keyword evidence="3" id="KW-0560">Oxidoreductase</keyword>
<accession>A0AAV9NHT6</accession>
<dbReference type="EMBL" id="JAVRRD010000006">
    <property type="protein sequence ID" value="KAK5057914.1"/>
    <property type="molecule type" value="Genomic_DNA"/>
</dbReference>
<sequence>MGKKTPVSNVIIVGAGPSGLLLGILLGKAGVKVTLVEAAAELDKNPRAAHYAPSAVYELNRAGVLEDVKAKGIHPDAVCWRNPDGSFIAGIKSRFDIEFPMVCLPLDQLDELLLEHFLRLPTAEVLWLHKVVSIDQDDDQARVHIEAPSGKITLSADYIVGCDGANSQIRRSLFGDLNYPGETLTKQIIATNVYYDFKQFGYWDSNFIIDENDWYMAARLTDSGLWRVTYGDVWGLSNEEYLARQPERFAKILPGNPKPGDYKLASASPYKLHQRCAESFRVGRFLLAADAAHLCNPFGGLGLTGGIADVGSLYDALIALKEGKADDSILDKYSEVRIKKWQDIIDPMSRANFRRVCLDEAESERNEFWKLCEKMEKDDELSRQMAQGTNVLREDFREYLTAQ</sequence>
<evidence type="ECO:0000256" key="1">
    <source>
        <dbReference type="ARBA" id="ARBA00022630"/>
    </source>
</evidence>
<dbReference type="PRINTS" id="PR00420">
    <property type="entry name" value="RNGMNOXGNASE"/>
</dbReference>
<evidence type="ECO:0000256" key="3">
    <source>
        <dbReference type="ARBA" id="ARBA00023002"/>
    </source>
</evidence>
<dbReference type="GO" id="GO:0008688">
    <property type="term" value="F:3-(3-hydroxyphenyl)propionate hydroxylase activity"/>
    <property type="evidence" value="ECO:0007669"/>
    <property type="project" value="TreeGrafter"/>
</dbReference>
<dbReference type="AlphaFoldDB" id="A0AAV9NHT6"/>
<dbReference type="Gene3D" id="3.30.70.2450">
    <property type="match status" value="1"/>
</dbReference>
<evidence type="ECO:0000256" key="2">
    <source>
        <dbReference type="ARBA" id="ARBA00022827"/>
    </source>
</evidence>
<organism evidence="5 6">
    <name type="scientific">Exophiala bonariae</name>
    <dbReference type="NCBI Taxonomy" id="1690606"/>
    <lineage>
        <taxon>Eukaryota</taxon>
        <taxon>Fungi</taxon>
        <taxon>Dikarya</taxon>
        <taxon>Ascomycota</taxon>
        <taxon>Pezizomycotina</taxon>
        <taxon>Eurotiomycetes</taxon>
        <taxon>Chaetothyriomycetidae</taxon>
        <taxon>Chaetothyriales</taxon>
        <taxon>Herpotrichiellaceae</taxon>
        <taxon>Exophiala</taxon>
    </lineage>
</organism>
<dbReference type="Pfam" id="PF01494">
    <property type="entry name" value="FAD_binding_3"/>
    <property type="match status" value="1"/>
</dbReference>